<keyword evidence="1 5" id="KW-0645">Protease</keyword>
<feature type="domain" description="LCCL" evidence="7">
    <location>
        <begin position="434"/>
        <end position="527"/>
    </location>
</feature>
<protein>
    <submittedName>
        <fullName evidence="9">Uncharacterized protein LOC109472036 isoform X3</fullName>
    </submittedName>
</protein>
<dbReference type="InterPro" id="IPR036609">
    <property type="entry name" value="LCCL_sf"/>
</dbReference>
<accession>A0A6P4YZQ0</accession>
<organism evidence="8 9">
    <name type="scientific">Branchiostoma belcheri</name>
    <name type="common">Amphioxus</name>
    <dbReference type="NCBI Taxonomy" id="7741"/>
    <lineage>
        <taxon>Eukaryota</taxon>
        <taxon>Metazoa</taxon>
        <taxon>Chordata</taxon>
        <taxon>Cephalochordata</taxon>
        <taxon>Leptocardii</taxon>
        <taxon>Amphioxiformes</taxon>
        <taxon>Branchiostomatidae</taxon>
        <taxon>Branchiostoma</taxon>
    </lineage>
</organism>
<dbReference type="InterPro" id="IPR001314">
    <property type="entry name" value="Peptidase_S1A"/>
</dbReference>
<evidence type="ECO:0000259" key="6">
    <source>
        <dbReference type="PROSITE" id="PS50240"/>
    </source>
</evidence>
<dbReference type="Pfam" id="PF03815">
    <property type="entry name" value="LCCL"/>
    <property type="match status" value="5"/>
</dbReference>
<dbReference type="RefSeq" id="XP_019627169.1">
    <property type="nucleotide sequence ID" value="XM_019771610.1"/>
</dbReference>
<dbReference type="GO" id="GO:0004252">
    <property type="term" value="F:serine-type endopeptidase activity"/>
    <property type="evidence" value="ECO:0007669"/>
    <property type="project" value="InterPro"/>
</dbReference>
<dbReference type="InterPro" id="IPR033116">
    <property type="entry name" value="TRYPSIN_SER"/>
</dbReference>
<evidence type="ECO:0000256" key="2">
    <source>
        <dbReference type="ARBA" id="ARBA00022801"/>
    </source>
</evidence>
<dbReference type="InterPro" id="IPR004043">
    <property type="entry name" value="LCCL"/>
</dbReference>
<dbReference type="AlphaFoldDB" id="A0A6P4YZQ0"/>
<evidence type="ECO:0000313" key="8">
    <source>
        <dbReference type="Proteomes" id="UP000515135"/>
    </source>
</evidence>
<dbReference type="PANTHER" id="PTHR31331:SF1">
    <property type="entry name" value="CYSTEINE RICH SECRETORY PROTEIN LCCL DOMAIN CONTAINING 2"/>
    <property type="match status" value="1"/>
</dbReference>
<dbReference type="SMART" id="SM00020">
    <property type="entry name" value="Tryp_SPc"/>
    <property type="match status" value="1"/>
</dbReference>
<dbReference type="Gene3D" id="2.40.10.10">
    <property type="entry name" value="Trypsin-like serine proteases"/>
    <property type="match status" value="1"/>
</dbReference>
<gene>
    <name evidence="9" type="primary">LOC109472036</name>
</gene>
<dbReference type="InterPro" id="IPR043504">
    <property type="entry name" value="Peptidase_S1_PA_chymotrypsin"/>
</dbReference>
<name>A0A6P4YZQ0_BRABE</name>
<reference evidence="9" key="1">
    <citation type="submission" date="2025-08" db="UniProtKB">
        <authorList>
            <consortium name="RefSeq"/>
        </authorList>
    </citation>
    <scope>IDENTIFICATION</scope>
    <source>
        <tissue evidence="9">Gonad</tissue>
    </source>
</reference>
<dbReference type="SUPFAM" id="SSF50494">
    <property type="entry name" value="Trypsin-like serine proteases"/>
    <property type="match status" value="1"/>
</dbReference>
<dbReference type="CDD" id="cd00190">
    <property type="entry name" value="Tryp_SPc"/>
    <property type="match status" value="1"/>
</dbReference>
<keyword evidence="8" id="KW-1185">Reference proteome</keyword>
<dbReference type="InterPro" id="IPR018114">
    <property type="entry name" value="TRYPSIN_HIS"/>
</dbReference>
<evidence type="ECO:0000313" key="9">
    <source>
        <dbReference type="RefSeq" id="XP_019627169.1"/>
    </source>
</evidence>
<dbReference type="GO" id="GO:0006508">
    <property type="term" value="P:proteolysis"/>
    <property type="evidence" value="ECO:0007669"/>
    <property type="project" value="UniProtKB-KW"/>
</dbReference>
<keyword evidence="3 5" id="KW-0720">Serine protease</keyword>
<dbReference type="Pfam" id="PF00089">
    <property type="entry name" value="Trypsin"/>
    <property type="match status" value="1"/>
</dbReference>
<dbReference type="InterPro" id="IPR051957">
    <property type="entry name" value="CRISP-LCCL_domain"/>
</dbReference>
<sequence length="784" mass="82335">MKKTAVVESCRFRLLEYWLHGRTMSFSVALTVLYFIAVAGPGPVRAVEQITCTTQARNMDGESFTANCPADCVTAGGAVWGTAIYTDDSSICRAAIHDGRIPATGGVVTGYKLPGQSSYQGSTQNGITTSSYGAYGSSFAFSELEQITCTTQAQNMDGESFTAICPADCVDAAGAVWGTAIYTDDSSICRAAIHDGRIPATGGVVTGYKLPGQSSYQGSTQNGITTSSYGAYGSSFAFSELEQITCTTQAQNMDGESFTAICPADCVDAAGAVWGTAIYTDDSSICRAAIHDGRIPATGGVVTGYKLPGQSSYQGSTQNGITTSSYGAYGSSFAFSELEQITCTTQAQNMDGESFTAICPADCVDAAGAVWGTAIYTDDSSICRAAIHDGRIPATGGVVTGYKLPGQSSYQGSTQNGITTSSYGAYGSSFAFSELEQITCTTQAQNMDGESFTAICPADCVDAAGAVWGTAIYTDDSSICRAAIHDGRIPATGGVVTGYKLPGQSSYQGSTQNGITTSSYGAYGSSFAFSELDPRYRCGVPAVARAAPKDRIVGGNDAKHGAWPWQVSLRVLAHSSFHFCGGALVHQQWVVTAAHCVDDGSRPYVVLGESSRSVDDGTERTIRARRIYIHPKYGFGYDVALLKLRKRVRFTPYIRPVCLPDSTTVVQPGTVCTITGWGTTSEGGSLSDQLQEADVPIVSDADCSSSYTGLLDLDSEICAGYMAGGVDSCQGDSGGPLVWLTEGQHLLIGLTSWGEGCARPNRPGVYTRVTSVVNWIKRIIHINS</sequence>
<proteinExistence type="predicted"/>
<evidence type="ECO:0000256" key="1">
    <source>
        <dbReference type="ARBA" id="ARBA00022670"/>
    </source>
</evidence>
<dbReference type="PROSITE" id="PS50820">
    <property type="entry name" value="LCCL"/>
    <property type="match status" value="5"/>
</dbReference>
<dbReference type="InterPro" id="IPR001254">
    <property type="entry name" value="Trypsin_dom"/>
</dbReference>
<feature type="domain" description="Peptidase S1" evidence="6">
    <location>
        <begin position="552"/>
        <end position="781"/>
    </location>
</feature>
<dbReference type="SUPFAM" id="SSF69848">
    <property type="entry name" value="LCCL domain"/>
    <property type="match status" value="5"/>
</dbReference>
<feature type="domain" description="LCCL" evidence="7">
    <location>
        <begin position="46"/>
        <end position="139"/>
    </location>
</feature>
<dbReference type="PRINTS" id="PR00722">
    <property type="entry name" value="CHYMOTRYPSIN"/>
</dbReference>
<feature type="domain" description="LCCL" evidence="7">
    <location>
        <begin position="143"/>
        <end position="236"/>
    </location>
</feature>
<keyword evidence="4" id="KW-1015">Disulfide bond</keyword>
<evidence type="ECO:0000256" key="5">
    <source>
        <dbReference type="RuleBase" id="RU363034"/>
    </source>
</evidence>
<dbReference type="Gene3D" id="2.170.130.20">
    <property type="entry name" value="LCCL-like domain"/>
    <property type="match status" value="5"/>
</dbReference>
<dbReference type="SMART" id="SM00603">
    <property type="entry name" value="LCCL"/>
    <property type="match status" value="5"/>
</dbReference>
<dbReference type="OrthoDB" id="10070753at2759"/>
<dbReference type="PANTHER" id="PTHR31331">
    <property type="entry name" value="LCCL DOMAIN PROTEIN (AFU_ORTHOLOGUE AFUA_5G08630)"/>
    <property type="match status" value="1"/>
</dbReference>
<dbReference type="PROSITE" id="PS00134">
    <property type="entry name" value="TRYPSIN_HIS"/>
    <property type="match status" value="1"/>
</dbReference>
<keyword evidence="2 5" id="KW-0378">Hydrolase</keyword>
<feature type="domain" description="LCCL" evidence="7">
    <location>
        <begin position="240"/>
        <end position="333"/>
    </location>
</feature>
<feature type="domain" description="LCCL" evidence="7">
    <location>
        <begin position="337"/>
        <end position="430"/>
    </location>
</feature>
<evidence type="ECO:0000256" key="3">
    <source>
        <dbReference type="ARBA" id="ARBA00022825"/>
    </source>
</evidence>
<dbReference type="FunFam" id="2.40.10.10:FF:000003">
    <property type="entry name" value="Transmembrane serine protease 3"/>
    <property type="match status" value="1"/>
</dbReference>
<dbReference type="Proteomes" id="UP000515135">
    <property type="component" value="Unplaced"/>
</dbReference>
<dbReference type="GeneID" id="109472036"/>
<evidence type="ECO:0000259" key="7">
    <source>
        <dbReference type="PROSITE" id="PS50820"/>
    </source>
</evidence>
<dbReference type="InterPro" id="IPR009003">
    <property type="entry name" value="Peptidase_S1_PA"/>
</dbReference>
<dbReference type="PROSITE" id="PS00135">
    <property type="entry name" value="TRYPSIN_SER"/>
    <property type="match status" value="1"/>
</dbReference>
<evidence type="ECO:0000256" key="4">
    <source>
        <dbReference type="ARBA" id="ARBA00023157"/>
    </source>
</evidence>
<dbReference type="PROSITE" id="PS50240">
    <property type="entry name" value="TRYPSIN_DOM"/>
    <property type="match status" value="1"/>
</dbReference>